<dbReference type="PANTHER" id="PTHR33507:SF3">
    <property type="entry name" value="INNER MEMBRANE PROTEIN YBBJ"/>
    <property type="match status" value="1"/>
</dbReference>
<evidence type="ECO:0000259" key="6">
    <source>
        <dbReference type="Pfam" id="PF01957"/>
    </source>
</evidence>
<keyword evidence="4 5" id="KW-0472">Membrane</keyword>
<evidence type="ECO:0000313" key="7">
    <source>
        <dbReference type="EMBL" id="MBK0399643.1"/>
    </source>
</evidence>
<accession>A0A8J7SE60</accession>
<protein>
    <submittedName>
        <fullName evidence="7">NfeD family protein</fullName>
    </submittedName>
</protein>
<gene>
    <name evidence="7" type="ORF">H0I76_10600</name>
</gene>
<dbReference type="PANTHER" id="PTHR33507">
    <property type="entry name" value="INNER MEMBRANE PROTEIN YBBJ"/>
    <property type="match status" value="1"/>
</dbReference>
<dbReference type="Proteomes" id="UP000655420">
    <property type="component" value="Unassembled WGS sequence"/>
</dbReference>
<dbReference type="InterPro" id="IPR002810">
    <property type="entry name" value="NfeD-like_C"/>
</dbReference>
<feature type="domain" description="NfeD-like C-terminal" evidence="6">
    <location>
        <begin position="100"/>
        <end position="159"/>
    </location>
</feature>
<evidence type="ECO:0000256" key="1">
    <source>
        <dbReference type="ARBA" id="ARBA00004141"/>
    </source>
</evidence>
<proteinExistence type="predicted"/>
<dbReference type="Gene3D" id="2.40.50.140">
    <property type="entry name" value="Nucleic acid-binding proteins"/>
    <property type="match status" value="1"/>
</dbReference>
<keyword evidence="3 5" id="KW-1133">Transmembrane helix</keyword>
<dbReference type="AlphaFoldDB" id="A0A8J7SE60"/>
<dbReference type="InterPro" id="IPR052165">
    <property type="entry name" value="Membrane_assoc_protease"/>
</dbReference>
<evidence type="ECO:0000256" key="2">
    <source>
        <dbReference type="ARBA" id="ARBA00022692"/>
    </source>
</evidence>
<feature type="transmembrane region" description="Helical" evidence="5">
    <location>
        <begin position="6"/>
        <end position="28"/>
    </location>
</feature>
<evidence type="ECO:0000256" key="3">
    <source>
        <dbReference type="ARBA" id="ARBA00022989"/>
    </source>
</evidence>
<keyword evidence="2 5" id="KW-0812">Transmembrane</keyword>
<comment type="subcellular location">
    <subcellularLocation>
        <location evidence="1">Membrane</location>
        <topology evidence="1">Multi-pass membrane protein</topology>
    </subcellularLocation>
</comment>
<sequence>MPAIDLFGFLDGTSAWWWVALALALGAVEVVTFTYFLLWLSFAALTVGGLLFLAPETTGTTQVLTFALSALVYTVAGWAWLRARRSGGAADGGNLNRRAAQLVGRVGVVAGPFRAGVGTIEIDGVGWRARLSGNLDRDAQPGPGSLMRVLAAEGTTLLVDIAG</sequence>
<dbReference type="RefSeq" id="WP_200609842.1">
    <property type="nucleotide sequence ID" value="NZ_JAEHHL010000006.1"/>
</dbReference>
<dbReference type="GO" id="GO:0005886">
    <property type="term" value="C:plasma membrane"/>
    <property type="evidence" value="ECO:0007669"/>
    <property type="project" value="TreeGrafter"/>
</dbReference>
<evidence type="ECO:0000256" key="5">
    <source>
        <dbReference type="SAM" id="Phobius"/>
    </source>
</evidence>
<dbReference type="InterPro" id="IPR012340">
    <property type="entry name" value="NA-bd_OB-fold"/>
</dbReference>
<evidence type="ECO:0000256" key="4">
    <source>
        <dbReference type="ARBA" id="ARBA00023136"/>
    </source>
</evidence>
<name>A0A8J7SE60_9RHOB</name>
<feature type="transmembrane region" description="Helical" evidence="5">
    <location>
        <begin position="35"/>
        <end position="54"/>
    </location>
</feature>
<feature type="transmembrane region" description="Helical" evidence="5">
    <location>
        <begin position="60"/>
        <end position="81"/>
    </location>
</feature>
<keyword evidence="8" id="KW-1185">Reference proteome</keyword>
<evidence type="ECO:0000313" key="8">
    <source>
        <dbReference type="Proteomes" id="UP000655420"/>
    </source>
</evidence>
<comment type="caution">
    <text evidence="7">The sequence shown here is derived from an EMBL/GenBank/DDBJ whole genome shotgun (WGS) entry which is preliminary data.</text>
</comment>
<reference evidence="7" key="1">
    <citation type="submission" date="2020-12" db="EMBL/GenBank/DDBJ databases">
        <title>Bacterial taxonomy.</title>
        <authorList>
            <person name="Pan X."/>
        </authorList>
    </citation>
    <scope>NUCLEOTIDE SEQUENCE</scope>
    <source>
        <strain evidence="7">M0105</strain>
    </source>
</reference>
<dbReference type="EMBL" id="JAEHHL010000006">
    <property type="protein sequence ID" value="MBK0399643.1"/>
    <property type="molecule type" value="Genomic_DNA"/>
</dbReference>
<dbReference type="Pfam" id="PF01957">
    <property type="entry name" value="NfeD"/>
    <property type="match status" value="1"/>
</dbReference>
<organism evidence="7 8">
    <name type="scientific">Thermohalobaculum xanthum</name>
    <dbReference type="NCBI Taxonomy" id="2753746"/>
    <lineage>
        <taxon>Bacteria</taxon>
        <taxon>Pseudomonadati</taxon>
        <taxon>Pseudomonadota</taxon>
        <taxon>Alphaproteobacteria</taxon>
        <taxon>Rhodobacterales</taxon>
        <taxon>Paracoccaceae</taxon>
        <taxon>Thermohalobaculum</taxon>
    </lineage>
</organism>